<keyword evidence="9" id="KW-1185">Reference proteome</keyword>
<dbReference type="InterPro" id="IPR020930">
    <property type="entry name" value="Ribosomal_uL5_bac-type"/>
</dbReference>
<accession>A0A521CND5</accession>
<keyword evidence="2 5" id="KW-0694">RNA-binding</keyword>
<dbReference type="InterPro" id="IPR037121">
    <property type="entry name" value="Ribosomal_bL25_C"/>
</dbReference>
<evidence type="ECO:0000259" key="6">
    <source>
        <dbReference type="Pfam" id="PF01386"/>
    </source>
</evidence>
<dbReference type="RefSeq" id="WP_142533029.1">
    <property type="nucleotide sequence ID" value="NZ_FXTB01000003.1"/>
</dbReference>
<dbReference type="GO" id="GO:0022625">
    <property type="term" value="C:cytosolic large ribosomal subunit"/>
    <property type="evidence" value="ECO:0007669"/>
    <property type="project" value="TreeGrafter"/>
</dbReference>
<dbReference type="Gene3D" id="2.170.120.20">
    <property type="entry name" value="Ribosomal protein L25, beta domain"/>
    <property type="match status" value="1"/>
</dbReference>
<dbReference type="Gene3D" id="2.40.240.10">
    <property type="entry name" value="Ribosomal Protein L25, Chain P"/>
    <property type="match status" value="1"/>
</dbReference>
<evidence type="ECO:0000256" key="1">
    <source>
        <dbReference type="ARBA" id="ARBA00022730"/>
    </source>
</evidence>
<dbReference type="Pfam" id="PF01386">
    <property type="entry name" value="Ribosomal_L25p"/>
    <property type="match status" value="1"/>
</dbReference>
<comment type="function">
    <text evidence="5">This is one of the proteins that binds to the 5S RNA in the ribosome where it forms part of the central protuberance.</text>
</comment>
<proteinExistence type="inferred from homology"/>
<dbReference type="PANTHER" id="PTHR33284">
    <property type="entry name" value="RIBOSOMAL PROTEIN L25/GLN-TRNA SYNTHETASE, ANTI-CODON-BINDING DOMAIN-CONTAINING PROTEIN"/>
    <property type="match status" value="1"/>
</dbReference>
<name>A0A521CND5_SACCC</name>
<evidence type="ECO:0000256" key="5">
    <source>
        <dbReference type="HAMAP-Rule" id="MF_01334"/>
    </source>
</evidence>
<dbReference type="GO" id="GO:0006412">
    <property type="term" value="P:translation"/>
    <property type="evidence" value="ECO:0007669"/>
    <property type="project" value="UniProtKB-UniRule"/>
</dbReference>
<dbReference type="OrthoDB" id="9786489at2"/>
<dbReference type="InterPro" id="IPR001021">
    <property type="entry name" value="Ribosomal_bL25_long"/>
</dbReference>
<dbReference type="HAMAP" id="MF_01334">
    <property type="entry name" value="Ribosomal_bL25_CTC"/>
    <property type="match status" value="1"/>
</dbReference>
<dbReference type="InterPro" id="IPR020057">
    <property type="entry name" value="Ribosomal_bL25_b-dom"/>
</dbReference>
<evidence type="ECO:0000313" key="8">
    <source>
        <dbReference type="EMBL" id="SMO60974.1"/>
    </source>
</evidence>
<dbReference type="AlphaFoldDB" id="A0A521CND5"/>
<dbReference type="SUPFAM" id="SSF50715">
    <property type="entry name" value="Ribosomal protein L25-like"/>
    <property type="match status" value="1"/>
</dbReference>
<dbReference type="GO" id="GO:0008097">
    <property type="term" value="F:5S rRNA binding"/>
    <property type="evidence" value="ECO:0007669"/>
    <property type="project" value="InterPro"/>
</dbReference>
<dbReference type="NCBIfam" id="TIGR00731">
    <property type="entry name" value="bL25_bact_ctc"/>
    <property type="match status" value="1"/>
</dbReference>
<protein>
    <recommendedName>
        <fullName evidence="5">Large ribosomal subunit protein bL25</fullName>
    </recommendedName>
    <alternativeName>
        <fullName evidence="5">General stress protein CTC</fullName>
    </alternativeName>
</protein>
<dbReference type="Pfam" id="PF14693">
    <property type="entry name" value="Ribosomal_TL5_C"/>
    <property type="match status" value="1"/>
</dbReference>
<evidence type="ECO:0000259" key="7">
    <source>
        <dbReference type="Pfam" id="PF14693"/>
    </source>
</evidence>
<dbReference type="GO" id="GO:0003735">
    <property type="term" value="F:structural constituent of ribosome"/>
    <property type="evidence" value="ECO:0007669"/>
    <property type="project" value="InterPro"/>
</dbReference>
<dbReference type="InterPro" id="IPR020056">
    <property type="entry name" value="Rbsml_bL25/Gln-tRNA_synth_N"/>
</dbReference>
<dbReference type="Proteomes" id="UP000319040">
    <property type="component" value="Unassembled WGS sequence"/>
</dbReference>
<feature type="domain" description="Large ribosomal subunit protein bL25 beta" evidence="7">
    <location>
        <begin position="99"/>
        <end position="178"/>
    </location>
</feature>
<dbReference type="NCBIfam" id="NF004132">
    <property type="entry name" value="PRK05618.2-2"/>
    <property type="match status" value="1"/>
</dbReference>
<keyword evidence="4 5" id="KW-0687">Ribonucleoprotein</keyword>
<organism evidence="8 9">
    <name type="scientific">Saccharicrinis carchari</name>
    <dbReference type="NCBI Taxonomy" id="1168039"/>
    <lineage>
        <taxon>Bacteria</taxon>
        <taxon>Pseudomonadati</taxon>
        <taxon>Bacteroidota</taxon>
        <taxon>Bacteroidia</taxon>
        <taxon>Marinilabiliales</taxon>
        <taxon>Marinilabiliaceae</taxon>
        <taxon>Saccharicrinis</taxon>
    </lineage>
</organism>
<gene>
    <name evidence="5" type="primary">rplY</name>
    <name evidence="5" type="synonym">ctc</name>
    <name evidence="8" type="ORF">SAMN06265379_103339</name>
</gene>
<evidence type="ECO:0000256" key="4">
    <source>
        <dbReference type="ARBA" id="ARBA00023274"/>
    </source>
</evidence>
<evidence type="ECO:0000256" key="2">
    <source>
        <dbReference type="ARBA" id="ARBA00022884"/>
    </source>
</evidence>
<comment type="similarity">
    <text evidence="5">Belongs to the bacterial ribosomal protein bL25 family. CTC subfamily.</text>
</comment>
<keyword evidence="3 5" id="KW-0689">Ribosomal protein</keyword>
<feature type="domain" description="Large ribosomal subunit protein bL25 L25" evidence="6">
    <location>
        <begin position="6"/>
        <end position="90"/>
    </location>
</feature>
<comment type="subunit">
    <text evidence="5">Part of the 50S ribosomal subunit; part of the 5S rRNA/L5/L18/L25 subcomplex. Contacts the 5S rRNA. Binds to the 5S rRNA independently of L5 and L18.</text>
</comment>
<dbReference type="InterPro" id="IPR011035">
    <property type="entry name" value="Ribosomal_bL25/Gln-tRNA_synth"/>
</dbReference>
<dbReference type="PANTHER" id="PTHR33284:SF1">
    <property type="entry name" value="RIBOSOMAL PROTEIN L25_GLN-TRNA SYNTHETASE, ANTI-CODON-BINDING DOMAIN-CONTAINING PROTEIN"/>
    <property type="match status" value="1"/>
</dbReference>
<dbReference type="InterPro" id="IPR029751">
    <property type="entry name" value="Ribosomal_L25_dom"/>
</dbReference>
<dbReference type="EMBL" id="FXTB01000003">
    <property type="protein sequence ID" value="SMO60974.1"/>
    <property type="molecule type" value="Genomic_DNA"/>
</dbReference>
<reference evidence="8 9" key="1">
    <citation type="submission" date="2017-05" db="EMBL/GenBank/DDBJ databases">
        <authorList>
            <person name="Varghese N."/>
            <person name="Submissions S."/>
        </authorList>
    </citation>
    <scope>NUCLEOTIDE SEQUENCE [LARGE SCALE GENOMIC DNA]</scope>
    <source>
        <strain evidence="8 9">DSM 27040</strain>
    </source>
</reference>
<dbReference type="CDD" id="cd00495">
    <property type="entry name" value="Ribosomal_L25_TL5_CTC"/>
    <property type="match status" value="1"/>
</dbReference>
<keyword evidence="1 5" id="KW-0699">rRNA-binding</keyword>
<sequence length="195" mass="21504">MKKIELNGSKRQVIGKKATKELRREGKVPGVLYGGKEVKHFVIDEKLLKPLIYTPSVYIISLNIDGDKHEAILQDIQYHPVSDRILHVDLLHIFDDKPVVIEIPVVLEGLAEGVKAGGRLSLEQRKLRVKALPVNLPDTLDINISHLKLGDSVQVGALSFDKLELLNAKNSVVATVKLTRAARAAQTGEGEEEAK</sequence>
<evidence type="ECO:0000256" key="3">
    <source>
        <dbReference type="ARBA" id="ARBA00022980"/>
    </source>
</evidence>
<evidence type="ECO:0000313" key="9">
    <source>
        <dbReference type="Proteomes" id="UP000319040"/>
    </source>
</evidence>